<sequence length="77" mass="8736">CDNLTSQGIDNIIYVKTRLEAFDDVRRGKANALIYTYVGITEYLDANDIVKGIVDIPNWLQEEEVSFIASLDNQKLI</sequence>
<organism evidence="1 2">
    <name type="scientific">Vibrio parahaemolyticus</name>
    <dbReference type="NCBI Taxonomy" id="670"/>
    <lineage>
        <taxon>Bacteria</taxon>
        <taxon>Pseudomonadati</taxon>
        <taxon>Pseudomonadota</taxon>
        <taxon>Gammaproteobacteria</taxon>
        <taxon>Vibrionales</taxon>
        <taxon>Vibrionaceae</taxon>
        <taxon>Vibrio</taxon>
    </lineage>
</organism>
<proteinExistence type="predicted"/>
<name>A0A227I044_VIBPH</name>
<comment type="caution">
    <text evidence="1">The sequence shown here is derived from an EMBL/GenBank/DDBJ whole genome shotgun (WGS) entry which is preliminary data.</text>
</comment>
<reference evidence="1 2" key="1">
    <citation type="journal article" date="2017" name="Appl. Environ. Microbiol.">
        <title>Parallel evolution of two clades of a major Atlantic endemic Vibrio parahaemolyticus pathogen lineage by independent acquisition of related pathogenicity islands.</title>
        <authorList>
            <person name="Xu F."/>
            <person name="Gonzalez-Escalona N."/>
            <person name="Drees K.P."/>
            <person name="Sebra R.P."/>
            <person name="Cooper V.S."/>
            <person name="Jones S.H."/>
            <person name="Whistler C.A."/>
        </authorList>
    </citation>
    <scope>NUCLEOTIDE SEQUENCE [LARGE SCALE GENOMIC DNA]</scope>
    <source>
        <strain evidence="1 2">MAVP-3</strain>
    </source>
</reference>
<accession>A0A227I044</accession>
<dbReference type="EMBL" id="NIXT01005412">
    <property type="protein sequence ID" value="OXE11583.1"/>
    <property type="molecule type" value="Genomic_DNA"/>
</dbReference>
<feature type="non-terminal residue" evidence="1">
    <location>
        <position position="1"/>
    </location>
</feature>
<dbReference type="AlphaFoldDB" id="A0A227I044"/>
<protein>
    <submittedName>
        <fullName evidence="1">Uncharacterized protein</fullName>
    </submittedName>
</protein>
<evidence type="ECO:0000313" key="2">
    <source>
        <dbReference type="Proteomes" id="UP000214596"/>
    </source>
</evidence>
<feature type="non-terminal residue" evidence="1">
    <location>
        <position position="77"/>
    </location>
</feature>
<dbReference type="Proteomes" id="UP000214596">
    <property type="component" value="Unassembled WGS sequence"/>
</dbReference>
<gene>
    <name evidence="1" type="ORF">CA163_38725</name>
</gene>
<evidence type="ECO:0000313" key="1">
    <source>
        <dbReference type="EMBL" id="OXE11583.1"/>
    </source>
</evidence>